<feature type="region of interest" description="Disordered" evidence="1">
    <location>
        <begin position="357"/>
        <end position="402"/>
    </location>
</feature>
<comment type="caution">
    <text evidence="3">The sequence shown here is derived from an EMBL/GenBank/DDBJ whole genome shotgun (WGS) entry which is preliminary data.</text>
</comment>
<evidence type="ECO:0000313" key="3">
    <source>
        <dbReference type="EMBL" id="GKT27855.1"/>
    </source>
</evidence>
<keyword evidence="4" id="KW-1185">Reference proteome</keyword>
<feature type="region of interest" description="Disordered" evidence="1">
    <location>
        <begin position="322"/>
        <end position="341"/>
    </location>
</feature>
<evidence type="ECO:0000313" key="4">
    <source>
        <dbReference type="Proteomes" id="UP001057375"/>
    </source>
</evidence>
<evidence type="ECO:0000256" key="2">
    <source>
        <dbReference type="SAM" id="Phobius"/>
    </source>
</evidence>
<sequence length="421" mass="48212">MSDFNVDCGGVAMPCLFFTSIVFGTQLFIALLIVWCIGCCNRSSFKQNVDEFVNTVNSVQNEPSESRFKKSLSSMTTEITVADQLFSLNSGSFEYVTNATCSMTSKEMKAVTKKGISEDAMNELYYYKLMKLGSDIDESVQYPVLIDVNMLQGTTSVADWTKAFIRVETDDTSECDSDLYCWGLCQMLYYSHIMNIYVNPESTTSYSVDSIQATNWREVDPLTFGCMYVDSLPISDLSFAIYDSTLPCGIFYRDYHGSFGSTGSGCMTAAIIIGIALLFCVIGVTISLCKTCNPRFKKTKEQREQIEREKIERIMAQIHAQRAEKSAKEAEKERLRKEKEERERFLREQRDIYRKEVKEKKEAEKRRKEEERRQRQQDREAKRGKLSTTPAHSEHLADVSAEQQTFMPLSEFLRLQEADVF</sequence>
<accession>A0ABQ5K954</accession>
<keyword evidence="2" id="KW-0812">Transmembrane</keyword>
<gene>
    <name evidence="3" type="ORF">ADUPG1_000234</name>
</gene>
<name>A0ABQ5K954_9EUKA</name>
<organism evidence="3 4">
    <name type="scientific">Aduncisulcus paluster</name>
    <dbReference type="NCBI Taxonomy" id="2918883"/>
    <lineage>
        <taxon>Eukaryota</taxon>
        <taxon>Metamonada</taxon>
        <taxon>Carpediemonas-like organisms</taxon>
        <taxon>Aduncisulcus</taxon>
    </lineage>
</organism>
<feature type="compositionally biased region" description="Basic and acidic residues" evidence="1">
    <location>
        <begin position="357"/>
        <end position="383"/>
    </location>
</feature>
<feature type="transmembrane region" description="Helical" evidence="2">
    <location>
        <begin position="12"/>
        <end position="35"/>
    </location>
</feature>
<feature type="transmembrane region" description="Helical" evidence="2">
    <location>
        <begin position="267"/>
        <end position="289"/>
    </location>
</feature>
<keyword evidence="2" id="KW-0472">Membrane</keyword>
<reference evidence="3" key="1">
    <citation type="submission" date="2022-03" db="EMBL/GenBank/DDBJ databases">
        <title>Draft genome sequence of Aduncisulcus paluster, a free-living microaerophilic Fornicata.</title>
        <authorList>
            <person name="Yuyama I."/>
            <person name="Kume K."/>
            <person name="Tamura T."/>
            <person name="Inagaki Y."/>
            <person name="Hashimoto T."/>
        </authorList>
    </citation>
    <scope>NUCLEOTIDE SEQUENCE</scope>
    <source>
        <strain evidence="3">NY0171</strain>
    </source>
</reference>
<dbReference type="Proteomes" id="UP001057375">
    <property type="component" value="Unassembled WGS sequence"/>
</dbReference>
<protein>
    <submittedName>
        <fullName evidence="3">Uncharacterized protein</fullName>
    </submittedName>
</protein>
<evidence type="ECO:0000256" key="1">
    <source>
        <dbReference type="SAM" id="MobiDB-lite"/>
    </source>
</evidence>
<dbReference type="EMBL" id="BQXS01000078">
    <property type="protein sequence ID" value="GKT27855.1"/>
    <property type="molecule type" value="Genomic_DNA"/>
</dbReference>
<keyword evidence="2" id="KW-1133">Transmembrane helix</keyword>
<proteinExistence type="predicted"/>